<evidence type="ECO:0008006" key="3">
    <source>
        <dbReference type="Google" id="ProtNLM"/>
    </source>
</evidence>
<dbReference type="OrthoDB" id="549777at2"/>
<dbReference type="Proteomes" id="UP000274556">
    <property type="component" value="Unassembled WGS sequence"/>
</dbReference>
<reference evidence="1 2" key="1">
    <citation type="submission" date="2018-10" db="EMBL/GenBank/DDBJ databases">
        <title>Genomic Encyclopedia of Archaeal and Bacterial Type Strains, Phase II (KMG-II): from individual species to whole genera.</title>
        <authorList>
            <person name="Goeker M."/>
        </authorList>
    </citation>
    <scope>NUCLEOTIDE SEQUENCE [LARGE SCALE GENOMIC DNA]</scope>
    <source>
        <strain evidence="1 2">DSM 235</strain>
    </source>
</reference>
<dbReference type="RefSeq" id="WP_120795719.1">
    <property type="nucleotide sequence ID" value="NZ_RBXL01000001.1"/>
</dbReference>
<sequence>MKQPIADAQRATKRIALGGSDPVPAVPSRVGWSNAEIHRCGLADAERINTAIVTAVDAMREDDFERRTHFTGGRFENLYIERTRIPAILPVLDQALACAGLILGRAPGTLRCGFWLNLTESGQGTSKHTHDEHDELLSGVYYVATPPDSGDLILYDGPSTIHIEPCAGTFLFFPPHLPHAVETNRSAFPRLAIGINIGPR</sequence>
<keyword evidence="2" id="KW-1185">Reference proteome</keyword>
<evidence type="ECO:0000313" key="1">
    <source>
        <dbReference type="EMBL" id="RKT43101.1"/>
    </source>
</evidence>
<accession>A0A495V127</accession>
<dbReference type="EMBL" id="RBXL01000001">
    <property type="protein sequence ID" value="RKT43101.1"/>
    <property type="molecule type" value="Genomic_DNA"/>
</dbReference>
<proteinExistence type="predicted"/>
<protein>
    <recommendedName>
        <fullName evidence="3">2-oxoglutarate-Fe(II)-dependent oxygenase superfamily protein</fullName>
    </recommendedName>
</protein>
<dbReference type="SUPFAM" id="SSF51197">
    <property type="entry name" value="Clavaminate synthase-like"/>
    <property type="match status" value="1"/>
</dbReference>
<name>A0A495V127_9GAMM</name>
<gene>
    <name evidence="1" type="ORF">BDD21_0411</name>
</gene>
<dbReference type="Gene3D" id="2.60.120.620">
    <property type="entry name" value="q2cbj1_9rhob like domain"/>
    <property type="match status" value="1"/>
</dbReference>
<organism evidence="1 2">
    <name type="scientific">Thiocapsa rosea</name>
    <dbReference type="NCBI Taxonomy" id="69360"/>
    <lineage>
        <taxon>Bacteria</taxon>
        <taxon>Pseudomonadati</taxon>
        <taxon>Pseudomonadota</taxon>
        <taxon>Gammaproteobacteria</taxon>
        <taxon>Chromatiales</taxon>
        <taxon>Chromatiaceae</taxon>
        <taxon>Thiocapsa</taxon>
    </lineage>
</organism>
<dbReference type="AlphaFoldDB" id="A0A495V127"/>
<comment type="caution">
    <text evidence="1">The sequence shown here is derived from an EMBL/GenBank/DDBJ whole genome shotgun (WGS) entry which is preliminary data.</text>
</comment>
<evidence type="ECO:0000313" key="2">
    <source>
        <dbReference type="Proteomes" id="UP000274556"/>
    </source>
</evidence>